<proteinExistence type="predicted"/>
<sequence>MAISEENRDSSGLCIDGGILRELVCGFTVIEPWNATPDSSLDELGLDSIAAVQLATKLLTQFQFLIHPDELFGISLATLAKHIQRSLPVSTESRSAALDNMIVLSVESTIPPLKSGNQAPCLSATSLPLNSSFNLLDTLAKSNAVYEAAAQRTGFANYWSTVSSVQDDLFLSYINEAFITLGVNLSEQPQGVEIPTVACVPKYNRLVKRLLVFLETRYIVKICSGKVLRGSDRIEVDASLRLCERLQNDHPSFRCETQLMSLIGPRLAECLSGKLDPLSVLFGSAESRRIMDDFYHDAPIMAAHTEQLVSFFISLAKSLLMSSQKPIRILEIGAGTGGTTAPLVAALKDAKVSVDYTVTDIGTSFVSKAKARWGSIEGMNFVVLDIEEEMPEGFRGKYDIVVGTNVVHATTDRTATCRRLRDALGPGGVLVLSELTRPINWYGMCFGLLDGWWLADGGNGYAIQPASVWMEAFEKAGFTTMGHSDGKTEEANTQQLLVACVEH</sequence>
<dbReference type="Gene3D" id="3.40.50.150">
    <property type="entry name" value="Vaccinia Virus protein VP39"/>
    <property type="match status" value="1"/>
</dbReference>
<evidence type="ECO:0000256" key="2">
    <source>
        <dbReference type="ARBA" id="ARBA00022553"/>
    </source>
</evidence>
<feature type="domain" description="Carrier" evidence="4">
    <location>
        <begin position="11"/>
        <end position="90"/>
    </location>
</feature>
<name>A0A9W8NLV3_9PEZI</name>
<dbReference type="Proteomes" id="UP001148614">
    <property type="component" value="Unassembled WGS sequence"/>
</dbReference>
<dbReference type="SUPFAM" id="SSF47336">
    <property type="entry name" value="ACP-like"/>
    <property type="match status" value="1"/>
</dbReference>
<dbReference type="VEuPathDB" id="FungiDB:F4678DRAFT_485706"/>
<dbReference type="PANTHER" id="PTHR45681">
    <property type="entry name" value="POLYKETIDE SYNTHASE 44-RELATED"/>
    <property type="match status" value="1"/>
</dbReference>
<keyword evidence="2" id="KW-0597">Phosphoprotein</keyword>
<dbReference type="InterPro" id="IPR006162">
    <property type="entry name" value="Ppantetheine_attach_site"/>
</dbReference>
<accession>A0A9W8NLV3</accession>
<keyword evidence="6" id="KW-1185">Reference proteome</keyword>
<dbReference type="Gene3D" id="1.10.1200.10">
    <property type="entry name" value="ACP-like"/>
    <property type="match status" value="1"/>
</dbReference>
<dbReference type="PROSITE" id="PS50075">
    <property type="entry name" value="CARRIER"/>
    <property type="match status" value="1"/>
</dbReference>
<evidence type="ECO:0000259" key="4">
    <source>
        <dbReference type="PROSITE" id="PS50075"/>
    </source>
</evidence>
<dbReference type="PROSITE" id="PS00012">
    <property type="entry name" value="PHOSPHOPANTETHEINE"/>
    <property type="match status" value="1"/>
</dbReference>
<protein>
    <recommendedName>
        <fullName evidence="4">Carrier domain-containing protein</fullName>
    </recommendedName>
</protein>
<dbReference type="InterPro" id="IPR036736">
    <property type="entry name" value="ACP-like_sf"/>
</dbReference>
<gene>
    <name evidence="5" type="ORF">NPX13_g1851</name>
</gene>
<dbReference type="InterPro" id="IPR013217">
    <property type="entry name" value="Methyltransf_12"/>
</dbReference>
<dbReference type="Pfam" id="PF18558">
    <property type="entry name" value="HTH_51"/>
    <property type="match status" value="1"/>
</dbReference>
<dbReference type="CDD" id="cd02440">
    <property type="entry name" value="AdoMet_MTases"/>
    <property type="match status" value="1"/>
</dbReference>
<keyword evidence="3" id="KW-0808">Transferase</keyword>
<dbReference type="PANTHER" id="PTHR45681:SF6">
    <property type="entry name" value="POLYKETIDE SYNTHASE 37"/>
    <property type="match status" value="1"/>
</dbReference>
<dbReference type="InterPro" id="IPR041068">
    <property type="entry name" value="HTH_51"/>
</dbReference>
<evidence type="ECO:0000313" key="6">
    <source>
        <dbReference type="Proteomes" id="UP001148614"/>
    </source>
</evidence>
<dbReference type="EMBL" id="JANPWZ010000178">
    <property type="protein sequence ID" value="KAJ3578713.1"/>
    <property type="molecule type" value="Genomic_DNA"/>
</dbReference>
<dbReference type="SUPFAM" id="SSF53335">
    <property type="entry name" value="S-adenosyl-L-methionine-dependent methyltransferases"/>
    <property type="match status" value="1"/>
</dbReference>
<dbReference type="InterPro" id="IPR029063">
    <property type="entry name" value="SAM-dependent_MTases_sf"/>
</dbReference>
<reference evidence="5" key="1">
    <citation type="submission" date="2022-07" db="EMBL/GenBank/DDBJ databases">
        <title>Genome Sequence of Xylaria arbuscula.</title>
        <authorList>
            <person name="Buettner E."/>
        </authorList>
    </citation>
    <scope>NUCLEOTIDE SEQUENCE</scope>
    <source>
        <strain evidence="5">VT107</strain>
    </source>
</reference>
<comment type="caution">
    <text evidence="5">The sequence shown here is derived from an EMBL/GenBank/DDBJ whole genome shotgun (WGS) entry which is preliminary data.</text>
</comment>
<evidence type="ECO:0000256" key="1">
    <source>
        <dbReference type="ARBA" id="ARBA00022450"/>
    </source>
</evidence>
<dbReference type="Pfam" id="PF08242">
    <property type="entry name" value="Methyltransf_12"/>
    <property type="match status" value="1"/>
</dbReference>
<keyword evidence="1" id="KW-0596">Phosphopantetheine</keyword>
<dbReference type="AlphaFoldDB" id="A0A9W8NLV3"/>
<dbReference type="InterPro" id="IPR009081">
    <property type="entry name" value="PP-bd_ACP"/>
</dbReference>
<dbReference type="InterPro" id="IPR050444">
    <property type="entry name" value="Polyketide_Synthase"/>
</dbReference>
<evidence type="ECO:0000256" key="3">
    <source>
        <dbReference type="ARBA" id="ARBA00022679"/>
    </source>
</evidence>
<dbReference type="Pfam" id="PF00550">
    <property type="entry name" value="PP-binding"/>
    <property type="match status" value="1"/>
</dbReference>
<organism evidence="5 6">
    <name type="scientific">Xylaria arbuscula</name>
    <dbReference type="NCBI Taxonomy" id="114810"/>
    <lineage>
        <taxon>Eukaryota</taxon>
        <taxon>Fungi</taxon>
        <taxon>Dikarya</taxon>
        <taxon>Ascomycota</taxon>
        <taxon>Pezizomycotina</taxon>
        <taxon>Sordariomycetes</taxon>
        <taxon>Xylariomycetidae</taxon>
        <taxon>Xylariales</taxon>
        <taxon>Xylariaceae</taxon>
        <taxon>Xylaria</taxon>
    </lineage>
</organism>
<evidence type="ECO:0000313" key="5">
    <source>
        <dbReference type="EMBL" id="KAJ3578713.1"/>
    </source>
</evidence>
<dbReference type="GO" id="GO:0016740">
    <property type="term" value="F:transferase activity"/>
    <property type="evidence" value="ECO:0007669"/>
    <property type="project" value="UniProtKB-KW"/>
</dbReference>